<evidence type="ECO:0000313" key="3">
    <source>
        <dbReference type="Proteomes" id="UP000828390"/>
    </source>
</evidence>
<sequence>MHMRHWKVKGMYQPDSIKFYQHRGVDYIITANEGDVKDYKYFTEEARVKDLQLSDLYGNL</sequence>
<accession>A0A9D3YZD2</accession>
<dbReference type="EMBL" id="JAIWYP010000014">
    <property type="protein sequence ID" value="KAH3707532.1"/>
    <property type="molecule type" value="Genomic_DNA"/>
</dbReference>
<dbReference type="AlphaFoldDB" id="A0A9D3YZD2"/>
<evidence type="ECO:0000259" key="1">
    <source>
        <dbReference type="Pfam" id="PF22494"/>
    </source>
</evidence>
<dbReference type="Pfam" id="PF22494">
    <property type="entry name" value="choice_anch_I"/>
    <property type="match status" value="1"/>
</dbReference>
<reference evidence="2" key="1">
    <citation type="journal article" date="2019" name="bioRxiv">
        <title>The Genome of the Zebra Mussel, Dreissena polymorpha: A Resource for Invasive Species Research.</title>
        <authorList>
            <person name="McCartney M.A."/>
            <person name="Auch B."/>
            <person name="Kono T."/>
            <person name="Mallez S."/>
            <person name="Zhang Y."/>
            <person name="Obille A."/>
            <person name="Becker A."/>
            <person name="Abrahante J.E."/>
            <person name="Garbe J."/>
            <person name="Badalamenti J.P."/>
            <person name="Herman A."/>
            <person name="Mangelson H."/>
            <person name="Liachko I."/>
            <person name="Sullivan S."/>
            <person name="Sone E.D."/>
            <person name="Koren S."/>
            <person name="Silverstein K.A.T."/>
            <person name="Beckman K.B."/>
            <person name="Gohl D.M."/>
        </authorList>
    </citation>
    <scope>NUCLEOTIDE SEQUENCE</scope>
    <source>
        <strain evidence="2">Duluth1</strain>
        <tissue evidence="2">Whole animal</tissue>
    </source>
</reference>
<keyword evidence="3" id="KW-1185">Reference proteome</keyword>
<organism evidence="2 3">
    <name type="scientific">Dreissena polymorpha</name>
    <name type="common">Zebra mussel</name>
    <name type="synonym">Mytilus polymorpha</name>
    <dbReference type="NCBI Taxonomy" id="45954"/>
    <lineage>
        <taxon>Eukaryota</taxon>
        <taxon>Metazoa</taxon>
        <taxon>Spiralia</taxon>
        <taxon>Lophotrochozoa</taxon>
        <taxon>Mollusca</taxon>
        <taxon>Bivalvia</taxon>
        <taxon>Autobranchia</taxon>
        <taxon>Heteroconchia</taxon>
        <taxon>Euheterodonta</taxon>
        <taxon>Imparidentia</taxon>
        <taxon>Neoheterodontei</taxon>
        <taxon>Myida</taxon>
        <taxon>Dreissenoidea</taxon>
        <taxon>Dreissenidae</taxon>
        <taxon>Dreissena</taxon>
    </lineage>
</organism>
<protein>
    <recommendedName>
        <fullName evidence="1">Choice-of-anchor I domain-containing protein</fullName>
    </recommendedName>
</protein>
<dbReference type="InterPro" id="IPR055188">
    <property type="entry name" value="Choice_anch_I"/>
</dbReference>
<feature type="domain" description="Choice-of-anchor I" evidence="1">
    <location>
        <begin position="2"/>
        <end position="49"/>
    </location>
</feature>
<evidence type="ECO:0000313" key="2">
    <source>
        <dbReference type="EMBL" id="KAH3707532.1"/>
    </source>
</evidence>
<gene>
    <name evidence="2" type="ORF">DPMN_066941</name>
</gene>
<comment type="caution">
    <text evidence="2">The sequence shown here is derived from an EMBL/GenBank/DDBJ whole genome shotgun (WGS) entry which is preliminary data.</text>
</comment>
<dbReference type="Proteomes" id="UP000828390">
    <property type="component" value="Unassembled WGS sequence"/>
</dbReference>
<name>A0A9D3YZD2_DREPO</name>
<proteinExistence type="predicted"/>
<reference evidence="2" key="2">
    <citation type="submission" date="2020-11" db="EMBL/GenBank/DDBJ databases">
        <authorList>
            <person name="McCartney M.A."/>
            <person name="Auch B."/>
            <person name="Kono T."/>
            <person name="Mallez S."/>
            <person name="Becker A."/>
            <person name="Gohl D.M."/>
            <person name="Silverstein K.A.T."/>
            <person name="Koren S."/>
            <person name="Bechman K.B."/>
            <person name="Herman A."/>
            <person name="Abrahante J.E."/>
            <person name="Garbe J."/>
        </authorList>
    </citation>
    <scope>NUCLEOTIDE SEQUENCE</scope>
    <source>
        <strain evidence="2">Duluth1</strain>
        <tissue evidence="2">Whole animal</tissue>
    </source>
</reference>